<dbReference type="PANTHER" id="PTHR40074">
    <property type="entry name" value="O-ACETYLTRANSFERASE WECH"/>
    <property type="match status" value="1"/>
</dbReference>
<dbReference type="Pfam" id="PF01757">
    <property type="entry name" value="Acyl_transf_3"/>
    <property type="match status" value="1"/>
</dbReference>
<dbReference type="PATRIC" id="fig|1339280.3.peg.4054"/>
<evidence type="ECO:0000313" key="9">
    <source>
        <dbReference type="Proteomes" id="UP000022272"/>
    </source>
</evidence>
<dbReference type="EMBL" id="JGDM01000098">
    <property type="protein sequence ID" value="EXZ42606.1"/>
    <property type="molecule type" value="Genomic_DNA"/>
</dbReference>
<comment type="subcellular location">
    <subcellularLocation>
        <location evidence="1">Cell membrane</location>
        <topology evidence="1">Multi-pass membrane protein</topology>
    </subcellularLocation>
</comment>
<evidence type="ECO:0000256" key="6">
    <source>
        <dbReference type="ARBA" id="ARBA00023136"/>
    </source>
</evidence>
<keyword evidence="4" id="KW-0812">Transmembrane</keyword>
<proteinExistence type="inferred from homology"/>
<evidence type="ECO:0000256" key="5">
    <source>
        <dbReference type="ARBA" id="ARBA00022989"/>
    </source>
</evidence>
<gene>
    <name evidence="8" type="ORF">M076_4233</name>
</gene>
<keyword evidence="8" id="KW-0808">Transferase</keyword>
<sequence length="378" mass="44242">MELKKKENIGWIDLLRVLACFFVVFSHSCDAFIGQFDANRESFLTGVFLGSLMRPCVPIFVMMTGVLLLPVQTDMAAFYKKRIERLIPPMIFWSLVLPVLYFIYLNYINPDTQNPLISMPDHSLEALWFKLYTFIFNFNFDTVPLWYLYMLIGLYLIMPIISGWLEKVSNKELKLFLGIWGISLIAPYVKMFAPALGYQGNYGNMGLWGVCDWNDYGSFYYFSGFIGYLLLAYYLTKYPLKWSWKKLLSITIPMFLTGYLITSYGYVITQNYFPGNYAYLEIVWYFAGINVFMMTFPVFVIVQKIKVPSNHRLSHMASLAFGIYLSHYVFVFIAYDLLDTELLPYTVRIICMAYIVFLTCYAIVWLMSKSKLTNRFIR</sequence>
<dbReference type="AlphaFoldDB" id="A0A016BQ46"/>
<keyword evidence="5" id="KW-1133">Transmembrane helix</keyword>
<evidence type="ECO:0000256" key="1">
    <source>
        <dbReference type="ARBA" id="ARBA00004651"/>
    </source>
</evidence>
<dbReference type="PANTHER" id="PTHR40074:SF2">
    <property type="entry name" value="O-ACETYLTRANSFERASE WECH"/>
    <property type="match status" value="1"/>
</dbReference>
<evidence type="ECO:0000313" key="8">
    <source>
        <dbReference type="EMBL" id="EXZ42606.1"/>
    </source>
</evidence>
<name>A0A016BQ46_BACFG</name>
<comment type="caution">
    <text evidence="8">The sequence shown here is derived from an EMBL/GenBank/DDBJ whole genome shotgun (WGS) entry which is preliminary data.</text>
</comment>
<evidence type="ECO:0000256" key="2">
    <source>
        <dbReference type="ARBA" id="ARBA00007400"/>
    </source>
</evidence>
<keyword evidence="8" id="KW-0012">Acyltransferase</keyword>
<dbReference type="InterPro" id="IPR002656">
    <property type="entry name" value="Acyl_transf_3_dom"/>
</dbReference>
<keyword evidence="6" id="KW-0472">Membrane</keyword>
<keyword evidence="3" id="KW-1003">Cell membrane</keyword>
<evidence type="ECO:0000256" key="4">
    <source>
        <dbReference type="ARBA" id="ARBA00022692"/>
    </source>
</evidence>
<evidence type="ECO:0000256" key="3">
    <source>
        <dbReference type="ARBA" id="ARBA00022475"/>
    </source>
</evidence>
<dbReference type="GO" id="GO:0016413">
    <property type="term" value="F:O-acetyltransferase activity"/>
    <property type="evidence" value="ECO:0007669"/>
    <property type="project" value="TreeGrafter"/>
</dbReference>
<accession>A0A016BQ46</accession>
<dbReference type="RefSeq" id="WP_032571488.1">
    <property type="nucleotide sequence ID" value="NZ_JGDM01000098.1"/>
</dbReference>
<dbReference type="Proteomes" id="UP000022272">
    <property type="component" value="Unassembled WGS sequence"/>
</dbReference>
<evidence type="ECO:0000259" key="7">
    <source>
        <dbReference type="Pfam" id="PF01757"/>
    </source>
</evidence>
<dbReference type="GO" id="GO:0009246">
    <property type="term" value="P:enterobacterial common antigen biosynthetic process"/>
    <property type="evidence" value="ECO:0007669"/>
    <property type="project" value="TreeGrafter"/>
</dbReference>
<dbReference type="GO" id="GO:0005886">
    <property type="term" value="C:plasma membrane"/>
    <property type="evidence" value="ECO:0007669"/>
    <property type="project" value="UniProtKB-SubCell"/>
</dbReference>
<reference evidence="8 9" key="1">
    <citation type="submission" date="2014-02" db="EMBL/GenBank/DDBJ databases">
        <authorList>
            <person name="Sears C."/>
            <person name="Carroll K."/>
            <person name="Sack B.R."/>
            <person name="Qadri F."/>
            <person name="Myers L.L."/>
            <person name="Chung G.-T."/>
            <person name="Escheverria P."/>
            <person name="Fraser C.M."/>
            <person name="Sadzewicz L."/>
            <person name="Shefchek K.A."/>
            <person name="Tallon L."/>
            <person name="Das S.P."/>
            <person name="Daugherty S."/>
            <person name="Mongodin E.F."/>
        </authorList>
    </citation>
    <scope>NUCLEOTIDE SEQUENCE [LARGE SCALE GENOMIC DNA]</scope>
    <source>
        <strain evidence="8 9">2-F-2 #4</strain>
    </source>
</reference>
<organism evidence="8 9">
    <name type="scientific">Bacteroides fragilis str. 2-F-2 #4</name>
    <dbReference type="NCBI Taxonomy" id="1339280"/>
    <lineage>
        <taxon>Bacteria</taxon>
        <taxon>Pseudomonadati</taxon>
        <taxon>Bacteroidota</taxon>
        <taxon>Bacteroidia</taxon>
        <taxon>Bacteroidales</taxon>
        <taxon>Bacteroidaceae</taxon>
        <taxon>Bacteroides</taxon>
    </lineage>
</organism>
<feature type="domain" description="Acyltransferase 3" evidence="7">
    <location>
        <begin position="10"/>
        <end position="365"/>
    </location>
</feature>
<comment type="similarity">
    <text evidence="2">Belongs to the acyltransferase 3 family.</text>
</comment>
<protein>
    <submittedName>
        <fullName evidence="8">Acyltransferase family protein</fullName>
    </submittedName>
</protein>